<feature type="binding site" evidence="3">
    <location>
        <position position="146"/>
    </location>
    <ligand>
        <name>a divalent metal cation</name>
        <dbReference type="ChEBI" id="CHEBI:60240"/>
    </ligand>
</feature>
<dbReference type="PANTHER" id="PTHR37302:SF1">
    <property type="entry name" value="PROTEIN DINB"/>
    <property type="match status" value="1"/>
</dbReference>
<evidence type="ECO:0000256" key="3">
    <source>
        <dbReference type="PIRSR" id="PIRSR607837-1"/>
    </source>
</evidence>
<dbReference type="Pfam" id="PF05163">
    <property type="entry name" value="DinB"/>
    <property type="match status" value="1"/>
</dbReference>
<dbReference type="OrthoDB" id="9807509at2"/>
<gene>
    <name evidence="4" type="ORF">EJB06_14895</name>
</gene>
<dbReference type="InterPro" id="IPR034660">
    <property type="entry name" value="DinB/YfiT-like"/>
</dbReference>
<proteinExistence type="inferred from homology"/>
<dbReference type="AlphaFoldDB" id="A0A430HL25"/>
<evidence type="ECO:0000256" key="1">
    <source>
        <dbReference type="ARBA" id="ARBA00008635"/>
    </source>
</evidence>
<dbReference type="GO" id="GO:0046872">
    <property type="term" value="F:metal ion binding"/>
    <property type="evidence" value="ECO:0007669"/>
    <property type="project" value="UniProtKB-KW"/>
</dbReference>
<sequence length="187" mass="20141">MSELAHLRLMARYNAWMNQAVYDAAATLPAHDLAAERGAFFGSLLGTLNHLVAADTIWLRRFAAHPTHFSALEPVLALPAPAGLGAIHSADLALLGAHRRMLDQLIGAWTAQLLDADLDHVLDYASTTGIRSHKRFGDLLLHFFNHQTHHRGQASTLLSQAGVDLGVTDLLMLIENVADHGAPAAPA</sequence>
<keyword evidence="5" id="KW-1185">Reference proteome</keyword>
<name>A0A430HL25_9BURK</name>
<comment type="similarity">
    <text evidence="1">Belongs to the DinB family.</text>
</comment>
<evidence type="ECO:0000256" key="2">
    <source>
        <dbReference type="ARBA" id="ARBA00022723"/>
    </source>
</evidence>
<dbReference type="InterPro" id="IPR007837">
    <property type="entry name" value="DinB"/>
</dbReference>
<comment type="caution">
    <text evidence="4">The sequence shown here is derived from an EMBL/GenBank/DDBJ whole genome shotgun (WGS) entry which is preliminary data.</text>
</comment>
<keyword evidence="2 3" id="KW-0479">Metal-binding</keyword>
<reference evidence="4 5" key="1">
    <citation type="submission" date="2018-12" db="EMBL/GenBank/DDBJ databases">
        <authorList>
            <person name="Yang E."/>
        </authorList>
    </citation>
    <scope>NUCLEOTIDE SEQUENCE [LARGE SCALE GENOMIC DNA]</scope>
    <source>
        <strain evidence="4 5">SOD</strain>
    </source>
</reference>
<dbReference type="PANTHER" id="PTHR37302">
    <property type="entry name" value="SLR1116 PROTEIN"/>
    <property type="match status" value="1"/>
</dbReference>
<dbReference type="EMBL" id="RXLQ01000007">
    <property type="protein sequence ID" value="RSZ58246.1"/>
    <property type="molecule type" value="Genomic_DNA"/>
</dbReference>
<dbReference type="Proteomes" id="UP000278085">
    <property type="component" value="Unassembled WGS sequence"/>
</dbReference>
<dbReference type="Gene3D" id="1.20.120.450">
    <property type="entry name" value="dinb family like domain"/>
    <property type="match status" value="1"/>
</dbReference>
<organism evidence="4 5">
    <name type="scientific">Massilia atriviolacea</name>
    <dbReference type="NCBI Taxonomy" id="2495579"/>
    <lineage>
        <taxon>Bacteria</taxon>
        <taxon>Pseudomonadati</taxon>
        <taxon>Pseudomonadota</taxon>
        <taxon>Betaproteobacteria</taxon>
        <taxon>Burkholderiales</taxon>
        <taxon>Oxalobacteraceae</taxon>
        <taxon>Telluria group</taxon>
        <taxon>Massilia</taxon>
    </lineage>
</organism>
<evidence type="ECO:0000313" key="4">
    <source>
        <dbReference type="EMBL" id="RSZ58246.1"/>
    </source>
</evidence>
<evidence type="ECO:0000313" key="5">
    <source>
        <dbReference type="Proteomes" id="UP000278085"/>
    </source>
</evidence>
<accession>A0A430HL25</accession>
<dbReference type="SUPFAM" id="SSF109854">
    <property type="entry name" value="DinB/YfiT-like putative metalloenzymes"/>
    <property type="match status" value="1"/>
</dbReference>
<protein>
    <submittedName>
        <fullName evidence="4">Damage-inducible protein DinB</fullName>
    </submittedName>
</protein>
<feature type="binding site" evidence="3">
    <location>
        <position position="50"/>
    </location>
    <ligand>
        <name>a divalent metal cation</name>
        <dbReference type="ChEBI" id="CHEBI:60240"/>
    </ligand>
</feature>
<feature type="binding site" evidence="3">
    <location>
        <position position="150"/>
    </location>
    <ligand>
        <name>a divalent metal cation</name>
        <dbReference type="ChEBI" id="CHEBI:60240"/>
    </ligand>
</feature>